<keyword evidence="1" id="KW-0472">Membrane</keyword>
<evidence type="ECO:0000256" key="1">
    <source>
        <dbReference type="SAM" id="Phobius"/>
    </source>
</evidence>
<feature type="transmembrane region" description="Helical" evidence="1">
    <location>
        <begin position="172"/>
        <end position="192"/>
    </location>
</feature>
<gene>
    <name evidence="2" type="ORF">FO442_01105</name>
</gene>
<dbReference type="AlphaFoldDB" id="A0A556N6E1"/>
<protein>
    <submittedName>
        <fullName evidence="2">CDP-alcohol phosphatidyltransferase family protein</fullName>
    </submittedName>
</protein>
<comment type="caution">
    <text evidence="2">The sequence shown here is derived from an EMBL/GenBank/DDBJ whole genome shotgun (WGS) entry which is preliminary data.</text>
</comment>
<dbReference type="GO" id="GO:0016020">
    <property type="term" value="C:membrane"/>
    <property type="evidence" value="ECO:0007669"/>
    <property type="project" value="InterPro"/>
</dbReference>
<dbReference type="GO" id="GO:0016780">
    <property type="term" value="F:phosphotransferase activity, for other substituted phosphate groups"/>
    <property type="evidence" value="ECO:0007669"/>
    <property type="project" value="InterPro"/>
</dbReference>
<keyword evidence="1" id="KW-1133">Transmembrane helix</keyword>
<dbReference type="RefSeq" id="WP_144331291.1">
    <property type="nucleotide sequence ID" value="NZ_VLPL01000001.1"/>
</dbReference>
<proteinExistence type="predicted"/>
<feature type="transmembrane region" description="Helical" evidence="1">
    <location>
        <begin position="54"/>
        <end position="72"/>
    </location>
</feature>
<evidence type="ECO:0000313" key="2">
    <source>
        <dbReference type="EMBL" id="TSJ47756.1"/>
    </source>
</evidence>
<accession>A0A556N6E1</accession>
<keyword evidence="3" id="KW-1185">Reference proteome</keyword>
<feature type="transmembrane region" description="Helical" evidence="1">
    <location>
        <begin position="150"/>
        <end position="166"/>
    </location>
</feature>
<dbReference type="Proteomes" id="UP000316008">
    <property type="component" value="Unassembled WGS sequence"/>
</dbReference>
<name>A0A556N6E1_9FLAO</name>
<dbReference type="InterPro" id="IPR000462">
    <property type="entry name" value="CDP-OH_P_trans"/>
</dbReference>
<organism evidence="2 3">
    <name type="scientific">Fluviicola chungangensis</name>
    <dbReference type="NCBI Taxonomy" id="2597671"/>
    <lineage>
        <taxon>Bacteria</taxon>
        <taxon>Pseudomonadati</taxon>
        <taxon>Bacteroidota</taxon>
        <taxon>Flavobacteriia</taxon>
        <taxon>Flavobacteriales</taxon>
        <taxon>Crocinitomicaceae</taxon>
        <taxon>Fluviicola</taxon>
    </lineage>
</organism>
<sequence length="197" mass="21691">MISIYNIKPKFQQLLRPVLTNLYKMGVTANGITWSAIVLSFVVGGLFYWKPSGFMLIVLPASLLVRMALNALDGMMAREYNMQSKKGELLNELGDILADIAMFLPLVLLPGLHPLVLFGFVILGVVNEFTGVLAKAINGERRYDGPMGKSDRALLVGLTLLLLYFFPEIKTALNYIFGAGSLLLLISTAVRIKKTLP</sequence>
<keyword evidence="1" id="KW-0812">Transmembrane</keyword>
<dbReference type="EMBL" id="VLPL01000001">
    <property type="protein sequence ID" value="TSJ47756.1"/>
    <property type="molecule type" value="Genomic_DNA"/>
</dbReference>
<feature type="transmembrane region" description="Helical" evidence="1">
    <location>
        <begin position="21"/>
        <end position="48"/>
    </location>
</feature>
<dbReference type="OrthoDB" id="1034332at2"/>
<reference evidence="2 3" key="1">
    <citation type="submission" date="2019-07" db="EMBL/GenBank/DDBJ databases">
        <authorList>
            <person name="Huq M.A."/>
        </authorList>
    </citation>
    <scope>NUCLEOTIDE SEQUENCE [LARGE SCALE GENOMIC DNA]</scope>
    <source>
        <strain evidence="2 3">MAH-3</strain>
    </source>
</reference>
<keyword evidence="2" id="KW-0808">Transferase</keyword>
<dbReference type="Pfam" id="PF01066">
    <property type="entry name" value="CDP-OH_P_transf"/>
    <property type="match status" value="1"/>
</dbReference>
<dbReference type="Gene3D" id="1.20.120.1760">
    <property type="match status" value="1"/>
</dbReference>
<evidence type="ECO:0000313" key="3">
    <source>
        <dbReference type="Proteomes" id="UP000316008"/>
    </source>
</evidence>
<dbReference type="InterPro" id="IPR043130">
    <property type="entry name" value="CDP-OH_PTrfase_TM_dom"/>
</dbReference>
<dbReference type="GO" id="GO:0008654">
    <property type="term" value="P:phospholipid biosynthetic process"/>
    <property type="evidence" value="ECO:0007669"/>
    <property type="project" value="InterPro"/>
</dbReference>